<name>W2C5R4_9BACT</name>
<dbReference type="SUPFAM" id="SSF48498">
    <property type="entry name" value="Tetracyclin repressor-like, C-terminal domain"/>
    <property type="match status" value="1"/>
</dbReference>
<dbReference type="PANTHER" id="PTHR30055:SF175">
    <property type="entry name" value="HTH-TYPE TRANSCRIPTIONAL REPRESSOR KSTR2"/>
    <property type="match status" value="1"/>
</dbReference>
<dbReference type="PATRIC" id="fig|1411148.3.peg.496"/>
<organism evidence="7 8">
    <name type="scientific">Tannerella sp. oral taxon BU063 isolate Cell 2</name>
    <dbReference type="NCBI Taxonomy" id="1411148"/>
    <lineage>
        <taxon>Bacteria</taxon>
        <taxon>Pseudomonadati</taxon>
        <taxon>Bacteroidota</taxon>
        <taxon>Bacteroidia</taxon>
        <taxon>Bacteroidales</taxon>
        <taxon>Tannerellaceae</taxon>
        <taxon>Tannerella</taxon>
    </lineage>
</organism>
<dbReference type="GO" id="GO:0003700">
    <property type="term" value="F:DNA-binding transcription factor activity"/>
    <property type="evidence" value="ECO:0007669"/>
    <property type="project" value="TreeGrafter"/>
</dbReference>
<dbReference type="InterPro" id="IPR009057">
    <property type="entry name" value="Homeodomain-like_sf"/>
</dbReference>
<evidence type="ECO:0000256" key="3">
    <source>
        <dbReference type="ARBA" id="ARBA00023125"/>
    </source>
</evidence>
<protein>
    <recommendedName>
        <fullName evidence="6">HTH tetR-type domain-containing protein</fullName>
    </recommendedName>
</protein>
<keyword evidence="1" id="KW-0678">Repressor</keyword>
<keyword evidence="3 5" id="KW-0238">DNA-binding</keyword>
<dbReference type="Pfam" id="PF00440">
    <property type="entry name" value="TetR_N"/>
    <property type="match status" value="1"/>
</dbReference>
<dbReference type="InterPro" id="IPR001647">
    <property type="entry name" value="HTH_TetR"/>
</dbReference>
<evidence type="ECO:0000259" key="6">
    <source>
        <dbReference type="PROSITE" id="PS50977"/>
    </source>
</evidence>
<comment type="caution">
    <text evidence="7">The sequence shown here is derived from an EMBL/GenBank/DDBJ whole genome shotgun (WGS) entry which is preliminary data.</text>
</comment>
<dbReference type="SUPFAM" id="SSF46689">
    <property type="entry name" value="Homeodomain-like"/>
    <property type="match status" value="1"/>
</dbReference>
<accession>W2C5R4</accession>
<dbReference type="PROSITE" id="PS50977">
    <property type="entry name" value="HTH_TETR_2"/>
    <property type="match status" value="1"/>
</dbReference>
<keyword evidence="2" id="KW-0805">Transcription regulation</keyword>
<dbReference type="InterPro" id="IPR050109">
    <property type="entry name" value="HTH-type_TetR-like_transc_reg"/>
</dbReference>
<dbReference type="Proteomes" id="UP000018837">
    <property type="component" value="Unassembled WGS sequence"/>
</dbReference>
<reference evidence="7 8" key="1">
    <citation type="submission" date="2013-11" db="EMBL/GenBank/DDBJ databases">
        <title>Single cell genomics of uncultured Tannerella BU063 (oral taxon 286).</title>
        <authorList>
            <person name="Beall C.J."/>
            <person name="Campbell A.G."/>
            <person name="Griffen A.L."/>
            <person name="Podar M."/>
            <person name="Leys E.J."/>
        </authorList>
    </citation>
    <scope>NUCLEOTIDE SEQUENCE [LARGE SCALE GENOMIC DNA]</scope>
    <source>
        <strain evidence="7">Cell 2</strain>
    </source>
</reference>
<evidence type="ECO:0000256" key="1">
    <source>
        <dbReference type="ARBA" id="ARBA00022491"/>
    </source>
</evidence>
<evidence type="ECO:0000256" key="5">
    <source>
        <dbReference type="PROSITE-ProRule" id="PRU00335"/>
    </source>
</evidence>
<feature type="domain" description="HTH tetR-type" evidence="6">
    <location>
        <begin position="13"/>
        <end position="73"/>
    </location>
</feature>
<dbReference type="PANTHER" id="PTHR30055">
    <property type="entry name" value="HTH-TYPE TRANSCRIPTIONAL REGULATOR RUTR"/>
    <property type="match status" value="1"/>
</dbReference>
<evidence type="ECO:0000256" key="4">
    <source>
        <dbReference type="ARBA" id="ARBA00023163"/>
    </source>
</evidence>
<dbReference type="GO" id="GO:0000976">
    <property type="term" value="F:transcription cis-regulatory region binding"/>
    <property type="evidence" value="ECO:0007669"/>
    <property type="project" value="TreeGrafter"/>
</dbReference>
<evidence type="ECO:0000256" key="2">
    <source>
        <dbReference type="ARBA" id="ARBA00023015"/>
    </source>
</evidence>
<sequence length="215" mass="24849">MIQKTNKNELRKTETKGRILWAAFKLFLAHGYHAVSFMSIEQVSQVTRGAIFYHFRNKEDLLRGVAEKFVIDFLQSSPSADEIIDDQTPLKSFLDAQICQIEQRVQLFLEQVGPDSDITSADFMSFLLFINKYVAGIKRKLQAYEEAQAQCWLEAIHQGQERGEIRKEVDTETLYNAFHSVYVGIAFHCAVIHQQFVLDQLRKEWDSLYQLAAAH</sequence>
<dbReference type="EMBL" id="AYUF01000338">
    <property type="protein sequence ID" value="ETK02554.1"/>
    <property type="molecule type" value="Genomic_DNA"/>
</dbReference>
<keyword evidence="4" id="KW-0804">Transcription</keyword>
<evidence type="ECO:0000313" key="8">
    <source>
        <dbReference type="Proteomes" id="UP000018837"/>
    </source>
</evidence>
<dbReference type="Gene3D" id="1.10.357.10">
    <property type="entry name" value="Tetracycline Repressor, domain 2"/>
    <property type="match status" value="1"/>
</dbReference>
<dbReference type="AlphaFoldDB" id="W2C5R4"/>
<feature type="DNA-binding region" description="H-T-H motif" evidence="5">
    <location>
        <begin position="36"/>
        <end position="55"/>
    </location>
</feature>
<gene>
    <name evidence="7" type="ORF">N425_03740</name>
</gene>
<proteinExistence type="predicted"/>
<evidence type="ECO:0000313" key="7">
    <source>
        <dbReference type="EMBL" id="ETK02554.1"/>
    </source>
</evidence>
<dbReference type="InterPro" id="IPR036271">
    <property type="entry name" value="Tet_transcr_reg_TetR-rel_C_sf"/>
</dbReference>
<dbReference type="PRINTS" id="PR00455">
    <property type="entry name" value="HTHTETR"/>
</dbReference>